<dbReference type="PANTHER" id="PTHR39198:SF1">
    <property type="entry name" value="ALPHA-GALACTOSIDASE NEW3 DOMAIN-CONTAINING PROTEIN"/>
    <property type="match status" value="1"/>
</dbReference>
<feature type="domain" description="Alpha-galactosidase NEW3" evidence="3">
    <location>
        <begin position="263"/>
        <end position="337"/>
    </location>
</feature>
<evidence type="ECO:0000259" key="3">
    <source>
        <dbReference type="Pfam" id="PF10633"/>
    </source>
</evidence>
<sequence length="382" mass="41479">MKKRLFLIILVVFGGLLTHTNTSHADVTVYTPYTGLSVTPGEDIEYTVDIINNGNSIENVTFDMQGLPDEWDYSISANGTNLQQLSIRPGSEEDIRVVVTVPLKVDKGEYQFNLVANGNGENEETLPFLVNVSEEGTFKTNFSMEQRNMQGHSDSEFSYNATLKNQTAEQQHYALGAKAPKGWNVQFTADGKGVTSVTLEPSEEKNIEVKVTPAENAKAETYTIPITAASGATSSNLEIEAVITGTYGIALTTPDGKLSDDITSGGKKNIELVIENTGTTDLTEIDLKATTPPDWETEFDKDTIPTLQAGEKATVKATLSAPNNSIAGDYVTTFTAQTPEATSYATFRMSVKTSTLWGLVGVAIIIAVIGVLYLIYRKYGRR</sequence>
<keyword evidence="2" id="KW-0732">Signal</keyword>
<dbReference type="EMBL" id="JBHUHQ010000002">
    <property type="protein sequence ID" value="MFD2042800.1"/>
    <property type="molecule type" value="Genomic_DNA"/>
</dbReference>
<proteinExistence type="predicted"/>
<dbReference type="InterPro" id="IPR018905">
    <property type="entry name" value="A-galactase_NEW3"/>
</dbReference>
<dbReference type="RefSeq" id="WP_377554427.1">
    <property type="nucleotide sequence ID" value="NZ_JBHUHQ010000002.1"/>
</dbReference>
<dbReference type="InterPro" id="IPR013783">
    <property type="entry name" value="Ig-like_fold"/>
</dbReference>
<dbReference type="Pfam" id="PF10633">
    <property type="entry name" value="NPCBM_assoc"/>
    <property type="match status" value="3"/>
</dbReference>
<evidence type="ECO:0000256" key="2">
    <source>
        <dbReference type="SAM" id="SignalP"/>
    </source>
</evidence>
<dbReference type="Gene3D" id="2.60.40.10">
    <property type="entry name" value="Immunoglobulins"/>
    <property type="match status" value="3"/>
</dbReference>
<dbReference type="PANTHER" id="PTHR39198">
    <property type="entry name" value="HYPOTHETICAL MEMBRANE PROTEIN, CONSERVED"/>
    <property type="match status" value="1"/>
</dbReference>
<keyword evidence="1" id="KW-0812">Transmembrane</keyword>
<organism evidence="4 5">
    <name type="scientific">Ornithinibacillus salinisoli</name>
    <dbReference type="NCBI Taxonomy" id="1848459"/>
    <lineage>
        <taxon>Bacteria</taxon>
        <taxon>Bacillati</taxon>
        <taxon>Bacillota</taxon>
        <taxon>Bacilli</taxon>
        <taxon>Bacillales</taxon>
        <taxon>Bacillaceae</taxon>
        <taxon>Ornithinibacillus</taxon>
    </lineage>
</organism>
<feature type="chain" id="PRO_5046676194" evidence="2">
    <location>
        <begin position="26"/>
        <end position="382"/>
    </location>
</feature>
<feature type="domain" description="Alpha-galactosidase NEW3" evidence="3">
    <location>
        <begin position="159"/>
        <end position="229"/>
    </location>
</feature>
<evidence type="ECO:0000256" key="1">
    <source>
        <dbReference type="SAM" id="Phobius"/>
    </source>
</evidence>
<accession>A0ABW4VW67</accession>
<feature type="signal peptide" evidence="2">
    <location>
        <begin position="1"/>
        <end position="25"/>
    </location>
</feature>
<gene>
    <name evidence="4" type="ORF">ACFSJF_00555</name>
</gene>
<keyword evidence="1" id="KW-1133">Transmembrane helix</keyword>
<name>A0ABW4VW67_9BACI</name>
<feature type="domain" description="Alpha-galactosidase NEW3" evidence="3">
    <location>
        <begin position="38"/>
        <end position="116"/>
    </location>
</feature>
<reference evidence="5" key="1">
    <citation type="journal article" date="2019" name="Int. J. Syst. Evol. Microbiol.">
        <title>The Global Catalogue of Microorganisms (GCM) 10K type strain sequencing project: providing services to taxonomists for standard genome sequencing and annotation.</title>
        <authorList>
            <consortium name="The Broad Institute Genomics Platform"/>
            <consortium name="The Broad Institute Genome Sequencing Center for Infectious Disease"/>
            <person name="Wu L."/>
            <person name="Ma J."/>
        </authorList>
    </citation>
    <scope>NUCLEOTIDE SEQUENCE [LARGE SCALE GENOMIC DNA]</scope>
    <source>
        <strain evidence="5">R28</strain>
    </source>
</reference>
<keyword evidence="5" id="KW-1185">Reference proteome</keyword>
<feature type="transmembrane region" description="Helical" evidence="1">
    <location>
        <begin position="356"/>
        <end position="376"/>
    </location>
</feature>
<evidence type="ECO:0000313" key="4">
    <source>
        <dbReference type="EMBL" id="MFD2042800.1"/>
    </source>
</evidence>
<evidence type="ECO:0000313" key="5">
    <source>
        <dbReference type="Proteomes" id="UP001597383"/>
    </source>
</evidence>
<comment type="caution">
    <text evidence="4">The sequence shown here is derived from an EMBL/GenBank/DDBJ whole genome shotgun (WGS) entry which is preliminary data.</text>
</comment>
<keyword evidence="1" id="KW-0472">Membrane</keyword>
<protein>
    <submittedName>
        <fullName evidence="4">NEW3 domain-containing protein</fullName>
    </submittedName>
</protein>
<dbReference type="Proteomes" id="UP001597383">
    <property type="component" value="Unassembled WGS sequence"/>
</dbReference>